<protein>
    <submittedName>
        <fullName evidence="1">Uncharacterized protein</fullName>
    </submittedName>
</protein>
<dbReference type="Proteomes" id="UP001529510">
    <property type="component" value="Unassembled WGS sequence"/>
</dbReference>
<reference evidence="1 2" key="1">
    <citation type="submission" date="2024-05" db="EMBL/GenBank/DDBJ databases">
        <title>Genome sequencing and assembly of Indian major carp, Cirrhinus mrigala (Hamilton, 1822).</title>
        <authorList>
            <person name="Mohindra V."/>
            <person name="Chowdhury L.M."/>
            <person name="Lal K."/>
            <person name="Jena J.K."/>
        </authorList>
    </citation>
    <scope>NUCLEOTIDE SEQUENCE [LARGE SCALE GENOMIC DNA]</scope>
    <source>
        <strain evidence="1">CM1030</strain>
        <tissue evidence="1">Blood</tissue>
    </source>
</reference>
<evidence type="ECO:0000313" key="1">
    <source>
        <dbReference type="EMBL" id="KAL0166181.1"/>
    </source>
</evidence>
<feature type="non-terminal residue" evidence="1">
    <location>
        <position position="201"/>
    </location>
</feature>
<organism evidence="1 2">
    <name type="scientific">Cirrhinus mrigala</name>
    <name type="common">Mrigala</name>
    <dbReference type="NCBI Taxonomy" id="683832"/>
    <lineage>
        <taxon>Eukaryota</taxon>
        <taxon>Metazoa</taxon>
        <taxon>Chordata</taxon>
        <taxon>Craniata</taxon>
        <taxon>Vertebrata</taxon>
        <taxon>Euteleostomi</taxon>
        <taxon>Actinopterygii</taxon>
        <taxon>Neopterygii</taxon>
        <taxon>Teleostei</taxon>
        <taxon>Ostariophysi</taxon>
        <taxon>Cypriniformes</taxon>
        <taxon>Cyprinidae</taxon>
        <taxon>Labeoninae</taxon>
        <taxon>Labeonini</taxon>
        <taxon>Cirrhinus</taxon>
    </lineage>
</organism>
<sequence length="201" mass="21817">HLSASTPKIHVAAVSANHDLVEGRSVGKHDLFIRFLRGAWRLKPGCTASPLEICLWSLRPTSFGFCALSMKMAFLTALTSVKRAGNLQALSVNVSCLEFGPANSHVVLGTWPEYVPVVPTTLIEHVVTLQAIPSQEGDPNLSCFCPEIRRSQQLFKGNAVSKIGSPTGLWTQSKRSTKPEPLDQGCHCLSSFGKQGLSNRH</sequence>
<evidence type="ECO:0000313" key="2">
    <source>
        <dbReference type="Proteomes" id="UP001529510"/>
    </source>
</evidence>
<comment type="caution">
    <text evidence="1">The sequence shown here is derived from an EMBL/GenBank/DDBJ whole genome shotgun (WGS) entry which is preliminary data.</text>
</comment>
<dbReference type="AlphaFoldDB" id="A0ABD0NY18"/>
<keyword evidence="2" id="KW-1185">Reference proteome</keyword>
<accession>A0ABD0NY18</accession>
<proteinExistence type="predicted"/>
<dbReference type="EMBL" id="JAMKFB020000019">
    <property type="protein sequence ID" value="KAL0166181.1"/>
    <property type="molecule type" value="Genomic_DNA"/>
</dbReference>
<feature type="non-terminal residue" evidence="1">
    <location>
        <position position="1"/>
    </location>
</feature>
<name>A0ABD0NY18_CIRMR</name>
<gene>
    <name evidence="1" type="ORF">M9458_038025</name>
</gene>